<keyword evidence="3 6" id="KW-0106">Calcium</keyword>
<dbReference type="InterPro" id="IPR037104">
    <property type="entry name" value="Annexin_sf"/>
</dbReference>
<dbReference type="GO" id="GO:0001786">
    <property type="term" value="F:phosphatidylserine binding"/>
    <property type="evidence" value="ECO:0007669"/>
    <property type="project" value="TreeGrafter"/>
</dbReference>
<dbReference type="FunFam" id="1.10.220.10:FF:000008">
    <property type="entry name" value="Annexin"/>
    <property type="match status" value="1"/>
</dbReference>
<dbReference type="InterPro" id="IPR018502">
    <property type="entry name" value="Annexin_repeat"/>
</dbReference>
<dbReference type="GO" id="GO:0005509">
    <property type="term" value="F:calcium ion binding"/>
    <property type="evidence" value="ECO:0007669"/>
    <property type="project" value="InterPro"/>
</dbReference>
<organism evidence="7">
    <name type="scientific">Oryza barthii</name>
    <dbReference type="NCBI Taxonomy" id="65489"/>
    <lineage>
        <taxon>Eukaryota</taxon>
        <taxon>Viridiplantae</taxon>
        <taxon>Streptophyta</taxon>
        <taxon>Embryophyta</taxon>
        <taxon>Tracheophyta</taxon>
        <taxon>Spermatophyta</taxon>
        <taxon>Magnoliopsida</taxon>
        <taxon>Liliopsida</taxon>
        <taxon>Poales</taxon>
        <taxon>Poaceae</taxon>
        <taxon>BOP clade</taxon>
        <taxon>Oryzoideae</taxon>
        <taxon>Oryzeae</taxon>
        <taxon>Oryzinae</taxon>
        <taxon>Oryza</taxon>
    </lineage>
</organism>
<reference evidence="7" key="1">
    <citation type="journal article" date="2009" name="Rice">
        <title>De Novo Next Generation Sequencing of Plant Genomes.</title>
        <authorList>
            <person name="Rounsley S."/>
            <person name="Marri P.R."/>
            <person name="Yu Y."/>
            <person name="He R."/>
            <person name="Sisneros N."/>
            <person name="Goicoechea J.L."/>
            <person name="Lee S.J."/>
            <person name="Angelova A."/>
            <person name="Kudrna D."/>
            <person name="Luo M."/>
            <person name="Affourtit J."/>
            <person name="Desany B."/>
            <person name="Knight J."/>
            <person name="Niazi F."/>
            <person name="Egholm M."/>
            <person name="Wing R.A."/>
        </authorList>
    </citation>
    <scope>NUCLEOTIDE SEQUENCE [LARGE SCALE GENOMIC DNA]</scope>
    <source>
        <strain evidence="7">cv. IRGC 105608</strain>
    </source>
</reference>
<dbReference type="SUPFAM" id="SSF47874">
    <property type="entry name" value="Annexin"/>
    <property type="match status" value="1"/>
</dbReference>
<dbReference type="HOGENOM" id="CLU_025300_0_1_1"/>
<dbReference type="GO" id="GO:0005737">
    <property type="term" value="C:cytoplasm"/>
    <property type="evidence" value="ECO:0007669"/>
    <property type="project" value="TreeGrafter"/>
</dbReference>
<evidence type="ECO:0000256" key="1">
    <source>
        <dbReference type="ARBA" id="ARBA00022723"/>
    </source>
</evidence>
<dbReference type="Gramene" id="OBART05G14690.1">
    <property type="protein sequence ID" value="OBART05G14690.1"/>
    <property type="gene ID" value="OBART05G14690"/>
</dbReference>
<dbReference type="FunFam" id="1.10.220.10:FF:000006">
    <property type="entry name" value="Annexin"/>
    <property type="match status" value="1"/>
</dbReference>
<dbReference type="PRINTS" id="PR00196">
    <property type="entry name" value="ANNEXIN"/>
</dbReference>
<dbReference type="PANTHER" id="PTHR10502:SF99">
    <property type="entry name" value="ANNEXIN D3"/>
    <property type="match status" value="1"/>
</dbReference>
<dbReference type="SMART" id="SM00335">
    <property type="entry name" value="ANX"/>
    <property type="match status" value="3"/>
</dbReference>
<dbReference type="PANTHER" id="PTHR10502">
    <property type="entry name" value="ANNEXIN"/>
    <property type="match status" value="1"/>
</dbReference>
<keyword evidence="8" id="KW-1185">Reference proteome</keyword>
<dbReference type="STRING" id="65489.A0A0D3G725"/>
<evidence type="ECO:0000256" key="2">
    <source>
        <dbReference type="ARBA" id="ARBA00022737"/>
    </source>
</evidence>
<evidence type="ECO:0000313" key="8">
    <source>
        <dbReference type="Proteomes" id="UP000026960"/>
    </source>
</evidence>
<reference evidence="7" key="2">
    <citation type="submission" date="2015-03" db="UniProtKB">
        <authorList>
            <consortium name="EnsemblPlants"/>
        </authorList>
    </citation>
    <scope>IDENTIFICATION</scope>
</reference>
<dbReference type="GO" id="GO:0009651">
    <property type="term" value="P:response to salt stress"/>
    <property type="evidence" value="ECO:0007669"/>
    <property type="project" value="TreeGrafter"/>
</dbReference>
<dbReference type="Pfam" id="PF00191">
    <property type="entry name" value="Annexin"/>
    <property type="match status" value="2"/>
</dbReference>
<dbReference type="PaxDb" id="65489-OBART05G14690.1"/>
<evidence type="ECO:0000256" key="6">
    <source>
        <dbReference type="RuleBase" id="RU003540"/>
    </source>
</evidence>
<protein>
    <recommendedName>
        <fullName evidence="6">Annexin</fullName>
    </recommendedName>
</protein>
<proteinExistence type="inferred from homology"/>
<name>A0A0D3G725_9ORYZ</name>
<dbReference type="AlphaFoldDB" id="A0A0D3G725"/>
<dbReference type="GO" id="GO:0009414">
    <property type="term" value="P:response to water deprivation"/>
    <property type="evidence" value="ECO:0007669"/>
    <property type="project" value="TreeGrafter"/>
</dbReference>
<evidence type="ECO:0000256" key="4">
    <source>
        <dbReference type="ARBA" id="ARBA00023216"/>
    </source>
</evidence>
<dbReference type="Gene3D" id="1.10.220.10">
    <property type="entry name" value="Annexin"/>
    <property type="match status" value="4"/>
</dbReference>
<dbReference type="InterPro" id="IPR018252">
    <property type="entry name" value="Annexin_repeat_CS"/>
</dbReference>
<comment type="domain">
    <text evidence="6">A pair of annexin repeats may form one binding site for calcium and phospholipid.</text>
</comment>
<keyword evidence="4 6" id="KW-0041">Annexin</keyword>
<sequence>MCCWCCCLDCIHNIPPLNLLFLHFSPHSLSPSAASAGGGEEAAAAVAPMASISVPNPAPSPTEDAESIRKAVQGWGTDENALIEILGHRTAAQRAEIAVAYEGLYDETLLDRLHSELSGDFRSALMLWTMDPAARDAKLANEALKKKKGELRHIWVLVEVACASSPDHLVAVRKAYRAAYASSLEEDVASCSLFGDPLRRFLVRLVSSYRYLHDAVVGRGQALHGDDVVRIVGTRSKAQVAATLERYRQEHGKGIDEVLDGRRGDQLAAVLKAALWCLTSPEKHFAEVIRTSILGLGTDEEMLTRGIVSRAEVDMEKVKEEYKVRYNTTVTADVRGDTSGYYMNTLLTLVGPEK</sequence>
<evidence type="ECO:0000256" key="5">
    <source>
        <dbReference type="ARBA" id="ARBA00023302"/>
    </source>
</evidence>
<dbReference type="eggNOG" id="KOG0819">
    <property type="taxonomic scope" value="Eukaryota"/>
</dbReference>
<keyword evidence="5 6" id="KW-0111">Calcium/phospholipid-binding</keyword>
<evidence type="ECO:0000256" key="3">
    <source>
        <dbReference type="ARBA" id="ARBA00022837"/>
    </source>
</evidence>
<accession>A0A0D3G725</accession>
<dbReference type="GO" id="GO:0005544">
    <property type="term" value="F:calcium-dependent phospholipid binding"/>
    <property type="evidence" value="ECO:0007669"/>
    <property type="project" value="UniProtKB-KW"/>
</dbReference>
<dbReference type="FunFam" id="1.10.220.10:FF:000001">
    <property type="entry name" value="Annexin"/>
    <property type="match status" value="1"/>
</dbReference>
<dbReference type="PROSITE" id="PS51897">
    <property type="entry name" value="ANNEXIN_2"/>
    <property type="match status" value="3"/>
</dbReference>
<dbReference type="InterPro" id="IPR001464">
    <property type="entry name" value="Annexin"/>
</dbReference>
<comment type="similarity">
    <text evidence="6">Belongs to the annexin family.</text>
</comment>
<dbReference type="GO" id="GO:0009409">
    <property type="term" value="P:response to cold"/>
    <property type="evidence" value="ECO:0007669"/>
    <property type="project" value="TreeGrafter"/>
</dbReference>
<evidence type="ECO:0000313" key="7">
    <source>
        <dbReference type="EnsemblPlants" id="OBART05G14690.1"/>
    </source>
</evidence>
<keyword evidence="1" id="KW-0479">Metal-binding</keyword>
<dbReference type="GO" id="GO:0005886">
    <property type="term" value="C:plasma membrane"/>
    <property type="evidence" value="ECO:0007669"/>
    <property type="project" value="TreeGrafter"/>
</dbReference>
<dbReference type="Proteomes" id="UP000026960">
    <property type="component" value="Chromosome 5"/>
</dbReference>
<keyword evidence="2 6" id="KW-0677">Repeat</keyword>
<dbReference type="EnsemblPlants" id="OBART05G14690.1">
    <property type="protein sequence ID" value="OBART05G14690.1"/>
    <property type="gene ID" value="OBART05G14690"/>
</dbReference>
<dbReference type="GO" id="GO:0009408">
    <property type="term" value="P:response to heat"/>
    <property type="evidence" value="ECO:0007669"/>
    <property type="project" value="TreeGrafter"/>
</dbReference>
<dbReference type="PROSITE" id="PS00223">
    <property type="entry name" value="ANNEXIN_1"/>
    <property type="match status" value="1"/>
</dbReference>